<dbReference type="Proteomes" id="UP001501496">
    <property type="component" value="Unassembled WGS sequence"/>
</dbReference>
<dbReference type="PANTHER" id="PTHR46797:SF1">
    <property type="entry name" value="METHYLPHOSPHONATE SYNTHASE"/>
    <property type="match status" value="1"/>
</dbReference>
<keyword evidence="4" id="KW-1185">Reference proteome</keyword>
<protein>
    <recommendedName>
        <fullName evidence="2">HTH cro/C1-type domain-containing protein</fullName>
    </recommendedName>
</protein>
<dbReference type="InterPro" id="IPR001387">
    <property type="entry name" value="Cro/C1-type_HTH"/>
</dbReference>
<feature type="domain" description="HTH cro/C1-type" evidence="2">
    <location>
        <begin position="29"/>
        <end position="85"/>
    </location>
</feature>
<accession>A0ABP8CD56</accession>
<keyword evidence="1" id="KW-0238">DNA-binding</keyword>
<evidence type="ECO:0000256" key="1">
    <source>
        <dbReference type="ARBA" id="ARBA00023125"/>
    </source>
</evidence>
<evidence type="ECO:0000259" key="2">
    <source>
        <dbReference type="PROSITE" id="PS50943"/>
    </source>
</evidence>
<dbReference type="PANTHER" id="PTHR46797">
    <property type="entry name" value="HTH-TYPE TRANSCRIPTIONAL REGULATOR"/>
    <property type="match status" value="1"/>
</dbReference>
<dbReference type="InterPro" id="IPR010982">
    <property type="entry name" value="Lambda_DNA-bd_dom_sf"/>
</dbReference>
<evidence type="ECO:0000313" key="4">
    <source>
        <dbReference type="Proteomes" id="UP001501496"/>
    </source>
</evidence>
<comment type="caution">
    <text evidence="3">The sequence shown here is derived from an EMBL/GenBank/DDBJ whole genome shotgun (WGS) entry which is preliminary data.</text>
</comment>
<dbReference type="Pfam" id="PF01381">
    <property type="entry name" value="HTH_3"/>
    <property type="match status" value="1"/>
</dbReference>
<dbReference type="Gene3D" id="1.10.260.40">
    <property type="entry name" value="lambda repressor-like DNA-binding domains"/>
    <property type="match status" value="1"/>
</dbReference>
<dbReference type="SMART" id="SM00530">
    <property type="entry name" value="HTH_XRE"/>
    <property type="match status" value="1"/>
</dbReference>
<name>A0ABP8CD56_9FLAO</name>
<gene>
    <name evidence="3" type="ORF">GCM10022291_24780</name>
</gene>
<reference evidence="4" key="1">
    <citation type="journal article" date="2019" name="Int. J. Syst. Evol. Microbiol.">
        <title>The Global Catalogue of Microorganisms (GCM) 10K type strain sequencing project: providing services to taxonomists for standard genome sequencing and annotation.</title>
        <authorList>
            <consortium name="The Broad Institute Genomics Platform"/>
            <consortium name="The Broad Institute Genome Sequencing Center for Infectious Disease"/>
            <person name="Wu L."/>
            <person name="Ma J."/>
        </authorList>
    </citation>
    <scope>NUCLEOTIDE SEQUENCE [LARGE SCALE GENOMIC DNA]</scope>
    <source>
        <strain evidence="4">JCM 17630</strain>
    </source>
</reference>
<dbReference type="EMBL" id="BAABCA010000005">
    <property type="protein sequence ID" value="GAA4237593.1"/>
    <property type="molecule type" value="Genomic_DNA"/>
</dbReference>
<dbReference type="CDD" id="cd00093">
    <property type="entry name" value="HTH_XRE"/>
    <property type="match status" value="1"/>
</dbReference>
<proteinExistence type="predicted"/>
<evidence type="ECO:0000313" key="3">
    <source>
        <dbReference type="EMBL" id="GAA4237593.1"/>
    </source>
</evidence>
<dbReference type="PROSITE" id="PS50943">
    <property type="entry name" value="HTH_CROC1"/>
    <property type="match status" value="1"/>
</dbReference>
<dbReference type="InterPro" id="IPR050807">
    <property type="entry name" value="TransReg_Diox_bact_type"/>
</dbReference>
<organism evidence="3 4">
    <name type="scientific">Postechiella marina</name>
    <dbReference type="NCBI Taxonomy" id="943941"/>
    <lineage>
        <taxon>Bacteria</taxon>
        <taxon>Pseudomonadati</taxon>
        <taxon>Bacteroidota</taxon>
        <taxon>Flavobacteriia</taxon>
        <taxon>Flavobacteriales</taxon>
        <taxon>Flavobacteriaceae</taxon>
        <taxon>Postechiella</taxon>
    </lineage>
</organism>
<dbReference type="SUPFAM" id="SSF47413">
    <property type="entry name" value="lambda repressor-like DNA-binding domains"/>
    <property type="match status" value="1"/>
</dbReference>
<sequence>MDIFTYGILKDSEINRLKKKTRHNLGAKIKEVRESKSLTQVDLASRIEGRFDTSNVSRIESGRINTTVFTLFRIAKALDIDISDLLDIEVFED</sequence>